<organism evidence="7 8">
    <name type="scientific">Candidatus Protofrankia californiensis</name>
    <dbReference type="NCBI Taxonomy" id="1839754"/>
    <lineage>
        <taxon>Bacteria</taxon>
        <taxon>Bacillati</taxon>
        <taxon>Actinomycetota</taxon>
        <taxon>Actinomycetes</taxon>
        <taxon>Frankiales</taxon>
        <taxon>Frankiaceae</taxon>
        <taxon>Protofrankia</taxon>
    </lineage>
</organism>
<evidence type="ECO:0000256" key="1">
    <source>
        <dbReference type="ARBA" id="ARBA00022741"/>
    </source>
</evidence>
<dbReference type="EMBL" id="FLUV01000708">
    <property type="protein sequence ID" value="SBW20445.1"/>
    <property type="molecule type" value="Genomic_DNA"/>
</dbReference>
<dbReference type="Pfam" id="PF08706">
    <property type="entry name" value="D5_N"/>
    <property type="match status" value="1"/>
</dbReference>
<dbReference type="InterPro" id="IPR014818">
    <property type="entry name" value="Phage/plasmid_primase_P4_C"/>
</dbReference>
<keyword evidence="1" id="KW-0547">Nucleotide-binding</keyword>
<reference evidence="8" key="1">
    <citation type="submission" date="2016-02" db="EMBL/GenBank/DDBJ databases">
        <authorList>
            <person name="Wibberg D."/>
        </authorList>
    </citation>
    <scope>NUCLEOTIDE SEQUENCE [LARGE SCALE GENOMIC DNA]</scope>
</reference>
<dbReference type="Pfam" id="PF19263">
    <property type="entry name" value="DUF5906"/>
    <property type="match status" value="1"/>
</dbReference>
<keyword evidence="2" id="KW-0378">Hydrolase</keyword>
<accession>A0A1C3NW39</accession>
<keyword evidence="3" id="KW-0347">Helicase</keyword>
<evidence type="ECO:0000256" key="2">
    <source>
        <dbReference type="ARBA" id="ARBA00022801"/>
    </source>
</evidence>
<dbReference type="InterPro" id="IPR006500">
    <property type="entry name" value="Helicase_put_C_phage/plasmid"/>
</dbReference>
<keyword evidence="8" id="KW-1185">Reference proteome</keyword>
<feature type="compositionally biased region" description="Acidic residues" evidence="5">
    <location>
        <begin position="21"/>
        <end position="33"/>
    </location>
</feature>
<evidence type="ECO:0000313" key="7">
    <source>
        <dbReference type="EMBL" id="SBW20445.1"/>
    </source>
</evidence>
<dbReference type="InterPro" id="IPR014015">
    <property type="entry name" value="Helicase_SF3_DNA-vir"/>
</dbReference>
<feature type="compositionally biased region" description="Low complexity" evidence="5">
    <location>
        <begin position="489"/>
        <end position="506"/>
    </location>
</feature>
<dbReference type="PANTHER" id="PTHR35372">
    <property type="entry name" value="ATP BINDING PROTEIN-RELATED"/>
    <property type="match status" value="1"/>
</dbReference>
<keyword evidence="4" id="KW-0067">ATP-binding</keyword>
<dbReference type="InterPro" id="IPR051620">
    <property type="entry name" value="ORF904-like_C"/>
</dbReference>
<evidence type="ECO:0000259" key="6">
    <source>
        <dbReference type="PROSITE" id="PS51206"/>
    </source>
</evidence>
<proteinExistence type="predicted"/>
<feature type="region of interest" description="Disordered" evidence="5">
    <location>
        <begin position="480"/>
        <end position="566"/>
    </location>
</feature>
<protein>
    <recommendedName>
        <fullName evidence="6">SF3 helicase domain-containing protein</fullName>
    </recommendedName>
</protein>
<sequence length="579" mass="62879">MISDDILTAMASGVTEPTSAETEEAANGEDDESFPPPTNPMRVARRILPTWTFQGQSTLRSWRGSWMRWERTHWSEVDDREVRSGLYRRLEEASFVFVTSKGAEEVKPWAPSKRKIADLLEAMAAITHLSSTIDAPSWTDPMRAPAAEGPVVSCANGLLHVPTRELHDHTPAFFCLGSVPFDFAPDAPEPKRWLEFLAEIWPDDQTSIDLLQEYFGYVLSGRTDAQKILLIVGPTRSGKGTIARILTELIGKGDVVGPTLTSLGTQFGLAPLIGKPLAIVSDARIDARGGQQVVESLLRISGEDSIGIDRKFRDTWSGRLPTRFLILSNELPAFGDDSGVIADRFIVLSMEQSFLGKENRDLTAELTAELTGILNWALIGLDRLTERGRFAEPDGSSDARLMMKDMASPVSAFVRECLTVGPEHDAPINIVYSAFKTWSEDNGHRVSTKQELSKNLRSVVPGLKVFKPHGQARRYAGIRLGPTQDSTHSGPDSGSSGSEPLPSGSGAHSEPQPRAAEPHEPLDLHCGSNAEVDSATDQVPHPADFGPCDGCGTTINRHGPGSSERCVTCRAARQGVAAA</sequence>
<evidence type="ECO:0000313" key="8">
    <source>
        <dbReference type="Proteomes" id="UP000199013"/>
    </source>
</evidence>
<dbReference type="NCBIfam" id="TIGR01613">
    <property type="entry name" value="primase_Cterm"/>
    <property type="match status" value="1"/>
</dbReference>
<dbReference type="AlphaFoldDB" id="A0A1C3NW39"/>
<feature type="region of interest" description="Disordered" evidence="5">
    <location>
        <begin position="1"/>
        <end position="39"/>
    </location>
</feature>
<dbReference type="Gene3D" id="3.40.50.300">
    <property type="entry name" value="P-loop containing nucleotide triphosphate hydrolases"/>
    <property type="match status" value="1"/>
</dbReference>
<evidence type="ECO:0000256" key="4">
    <source>
        <dbReference type="ARBA" id="ARBA00022840"/>
    </source>
</evidence>
<evidence type="ECO:0000256" key="3">
    <source>
        <dbReference type="ARBA" id="ARBA00022806"/>
    </source>
</evidence>
<dbReference type="InterPro" id="IPR045455">
    <property type="entry name" value="NrS-1_pol-like_helicase"/>
</dbReference>
<dbReference type="InterPro" id="IPR027417">
    <property type="entry name" value="P-loop_NTPase"/>
</dbReference>
<dbReference type="GO" id="GO:0004386">
    <property type="term" value="F:helicase activity"/>
    <property type="evidence" value="ECO:0007669"/>
    <property type="project" value="UniProtKB-KW"/>
</dbReference>
<gene>
    <name evidence="7" type="ORF">FDG2_1694</name>
</gene>
<evidence type="ECO:0000256" key="5">
    <source>
        <dbReference type="SAM" id="MobiDB-lite"/>
    </source>
</evidence>
<dbReference type="Proteomes" id="UP000199013">
    <property type="component" value="Unassembled WGS sequence"/>
</dbReference>
<dbReference type="PANTHER" id="PTHR35372:SF2">
    <property type="entry name" value="SF3 HELICASE DOMAIN-CONTAINING PROTEIN"/>
    <property type="match status" value="1"/>
</dbReference>
<dbReference type="SUPFAM" id="SSF52540">
    <property type="entry name" value="P-loop containing nucleoside triphosphate hydrolases"/>
    <property type="match status" value="1"/>
</dbReference>
<dbReference type="InterPro" id="IPR004968">
    <property type="entry name" value="DNA_primase/NTPase_C"/>
</dbReference>
<dbReference type="PROSITE" id="PS51206">
    <property type="entry name" value="SF3_HELICASE_1"/>
    <property type="match status" value="1"/>
</dbReference>
<name>A0A1C3NW39_9ACTN</name>
<dbReference type="Pfam" id="PF03288">
    <property type="entry name" value="Pox_D5"/>
    <property type="match status" value="1"/>
</dbReference>
<dbReference type="GO" id="GO:0016787">
    <property type="term" value="F:hydrolase activity"/>
    <property type="evidence" value="ECO:0007669"/>
    <property type="project" value="UniProtKB-KW"/>
</dbReference>
<dbReference type="GO" id="GO:0005524">
    <property type="term" value="F:ATP binding"/>
    <property type="evidence" value="ECO:0007669"/>
    <property type="project" value="UniProtKB-KW"/>
</dbReference>
<feature type="domain" description="SF3 helicase" evidence="6">
    <location>
        <begin position="206"/>
        <end position="363"/>
    </location>
</feature>